<evidence type="ECO:0000313" key="3">
    <source>
        <dbReference type="EMBL" id="BDN80476.1"/>
    </source>
</evidence>
<dbReference type="InterPro" id="IPR002104">
    <property type="entry name" value="Integrase_catalytic"/>
</dbReference>
<dbReference type="GO" id="GO:0003677">
    <property type="term" value="F:DNA binding"/>
    <property type="evidence" value="ECO:0007669"/>
    <property type="project" value="InterPro"/>
</dbReference>
<reference evidence="3" key="1">
    <citation type="submission" date="2022-06" db="EMBL/GenBank/DDBJ databases">
        <title>Complete genome sequence of Mycobacterium pseudoshottsii NJB1907-Z4.</title>
        <authorList>
            <person name="Komine T."/>
            <person name="Fukano H."/>
            <person name="Wada S."/>
        </authorList>
    </citation>
    <scope>NUCLEOTIDE SEQUENCE</scope>
    <source>
        <strain evidence="3">NJB1907-Z4</strain>
    </source>
</reference>
<sequence>MFRPAVARSNRLAGETVLSPGLKFHALRHSYASLCVAAGIPALQLSRFMDHAKITTTLAIYTHLFDDDHAETMAALEAMSCPVSAPNVVPMRRRS</sequence>
<organism evidence="3 4">
    <name type="scientific">Mycobacterium pseudoshottsii</name>
    <dbReference type="NCBI Taxonomy" id="265949"/>
    <lineage>
        <taxon>Bacteria</taxon>
        <taxon>Bacillati</taxon>
        <taxon>Actinomycetota</taxon>
        <taxon>Actinomycetes</taxon>
        <taxon>Mycobacteriales</taxon>
        <taxon>Mycobacteriaceae</taxon>
        <taxon>Mycobacterium</taxon>
        <taxon>Mycobacterium ulcerans group</taxon>
    </lineage>
</organism>
<proteinExistence type="predicted"/>
<dbReference type="SUPFAM" id="SSF56349">
    <property type="entry name" value="DNA breaking-rejoining enzymes"/>
    <property type="match status" value="1"/>
</dbReference>
<keyword evidence="4" id="KW-1185">Reference proteome</keyword>
<evidence type="ECO:0000256" key="1">
    <source>
        <dbReference type="ARBA" id="ARBA00023172"/>
    </source>
</evidence>
<dbReference type="Pfam" id="PF00589">
    <property type="entry name" value="Phage_integrase"/>
    <property type="match status" value="1"/>
</dbReference>
<feature type="domain" description="Tyr recombinase" evidence="2">
    <location>
        <begin position="1"/>
        <end position="75"/>
    </location>
</feature>
<dbReference type="InterPro" id="IPR013762">
    <property type="entry name" value="Integrase-like_cat_sf"/>
</dbReference>
<dbReference type="InterPro" id="IPR011010">
    <property type="entry name" value="DNA_brk_join_enz"/>
</dbReference>
<dbReference type="Proteomes" id="UP001058626">
    <property type="component" value="Chromosome"/>
</dbReference>
<accession>A0A9N7LN44</accession>
<protein>
    <recommendedName>
        <fullName evidence="2">Tyr recombinase domain-containing protein</fullName>
    </recommendedName>
</protein>
<dbReference type="GO" id="GO:0015074">
    <property type="term" value="P:DNA integration"/>
    <property type="evidence" value="ECO:0007669"/>
    <property type="project" value="InterPro"/>
</dbReference>
<name>A0A9N7LN44_9MYCO</name>
<dbReference type="RefSeq" id="WP_084472491.1">
    <property type="nucleotide sequence ID" value="NZ_AP026367.1"/>
</dbReference>
<dbReference type="Gene3D" id="1.10.443.10">
    <property type="entry name" value="Intergrase catalytic core"/>
    <property type="match status" value="1"/>
</dbReference>
<evidence type="ECO:0000259" key="2">
    <source>
        <dbReference type="PROSITE" id="PS51898"/>
    </source>
</evidence>
<dbReference type="EMBL" id="AP026367">
    <property type="protein sequence ID" value="BDN80476.1"/>
    <property type="molecule type" value="Genomic_DNA"/>
</dbReference>
<dbReference type="PROSITE" id="PS51898">
    <property type="entry name" value="TYR_RECOMBINASE"/>
    <property type="match status" value="1"/>
</dbReference>
<dbReference type="AlphaFoldDB" id="A0A9N7LN44"/>
<dbReference type="GO" id="GO:0006310">
    <property type="term" value="P:DNA recombination"/>
    <property type="evidence" value="ECO:0007669"/>
    <property type="project" value="UniProtKB-KW"/>
</dbReference>
<keyword evidence="1" id="KW-0233">DNA recombination</keyword>
<gene>
    <name evidence="3" type="ORF">NJB1907Z4_C06910</name>
</gene>
<evidence type="ECO:0000313" key="4">
    <source>
        <dbReference type="Proteomes" id="UP001058626"/>
    </source>
</evidence>